<dbReference type="RefSeq" id="WP_012637047.1">
    <property type="nucleotide sequence ID" value="NC_011901.1"/>
</dbReference>
<evidence type="ECO:0000259" key="2">
    <source>
        <dbReference type="PROSITE" id="PS00662"/>
    </source>
</evidence>
<organism evidence="3 4">
    <name type="scientific">Thioalkalivibrio sulfidiphilus (strain HL-EbGR7)</name>
    <dbReference type="NCBI Taxonomy" id="396588"/>
    <lineage>
        <taxon>Bacteria</taxon>
        <taxon>Pseudomonadati</taxon>
        <taxon>Pseudomonadota</taxon>
        <taxon>Gammaproteobacteria</taxon>
        <taxon>Chromatiales</taxon>
        <taxon>Ectothiorhodospiraceae</taxon>
        <taxon>Thioalkalivibrio</taxon>
    </lineage>
</organism>
<dbReference type="OrthoDB" id="9804785at2"/>
<dbReference type="PANTHER" id="PTHR30486">
    <property type="entry name" value="TWITCHING MOTILITY PROTEIN PILT"/>
    <property type="match status" value="1"/>
</dbReference>
<reference evidence="3 4" key="1">
    <citation type="journal article" date="2011" name="Stand. Genomic Sci.">
        <title>Complete genome sequence of 'Thioalkalivibrio sulfidophilus' HL-EbGr7.</title>
        <authorList>
            <person name="Muyzer G."/>
            <person name="Sorokin D.Y."/>
            <person name="Mavromatis K."/>
            <person name="Lapidus A."/>
            <person name="Clum A."/>
            <person name="Ivanova N."/>
            <person name="Pati A."/>
            <person name="d'Haeseleer P."/>
            <person name="Woyke T."/>
            <person name="Kyrpides N.C."/>
        </authorList>
    </citation>
    <scope>NUCLEOTIDE SEQUENCE [LARGE SCALE GENOMIC DNA]</scope>
    <source>
        <strain evidence="3 4">HL-EbGR7</strain>
    </source>
</reference>
<dbReference type="PANTHER" id="PTHR30486:SF6">
    <property type="entry name" value="TYPE IV PILUS RETRACTATION ATPASE PILT"/>
    <property type="match status" value="1"/>
</dbReference>
<dbReference type="STRING" id="396588.Tgr7_0460"/>
<protein>
    <submittedName>
        <fullName evidence="3">Twitching motility protein</fullName>
    </submittedName>
</protein>
<dbReference type="SUPFAM" id="SSF52540">
    <property type="entry name" value="P-loop containing nucleoside triphosphate hydrolases"/>
    <property type="match status" value="1"/>
</dbReference>
<keyword evidence="4" id="KW-1185">Reference proteome</keyword>
<evidence type="ECO:0000313" key="3">
    <source>
        <dbReference type="EMBL" id="ACL71558.1"/>
    </source>
</evidence>
<accession>B8GL40</accession>
<gene>
    <name evidence="3" type="ordered locus">Tgr7_0460</name>
</gene>
<dbReference type="InterPro" id="IPR027417">
    <property type="entry name" value="P-loop_NTPase"/>
</dbReference>
<dbReference type="InterPro" id="IPR006321">
    <property type="entry name" value="PilT/PilU"/>
</dbReference>
<dbReference type="HOGENOM" id="CLU_013446_4_0_6"/>
<dbReference type="eggNOG" id="COG2805">
    <property type="taxonomic scope" value="Bacteria"/>
</dbReference>
<dbReference type="Gene3D" id="3.30.450.90">
    <property type="match status" value="1"/>
</dbReference>
<dbReference type="EMBL" id="CP001339">
    <property type="protein sequence ID" value="ACL71558.1"/>
    <property type="molecule type" value="Genomic_DNA"/>
</dbReference>
<dbReference type="Pfam" id="PF00437">
    <property type="entry name" value="T2SSE"/>
    <property type="match status" value="1"/>
</dbReference>
<dbReference type="Proteomes" id="UP000002383">
    <property type="component" value="Chromosome"/>
</dbReference>
<evidence type="ECO:0000313" key="4">
    <source>
        <dbReference type="Proteomes" id="UP000002383"/>
    </source>
</evidence>
<dbReference type="GO" id="GO:0005524">
    <property type="term" value="F:ATP binding"/>
    <property type="evidence" value="ECO:0007669"/>
    <property type="project" value="InterPro"/>
</dbReference>
<dbReference type="CDD" id="cd01131">
    <property type="entry name" value="PilT"/>
    <property type="match status" value="1"/>
</dbReference>
<dbReference type="AlphaFoldDB" id="B8GL40"/>
<name>B8GL40_THISH</name>
<evidence type="ECO:0000256" key="1">
    <source>
        <dbReference type="ARBA" id="ARBA00006611"/>
    </source>
</evidence>
<dbReference type="PROSITE" id="PS00662">
    <property type="entry name" value="T2SP_E"/>
    <property type="match status" value="1"/>
</dbReference>
<dbReference type="GO" id="GO:0016887">
    <property type="term" value="F:ATP hydrolysis activity"/>
    <property type="evidence" value="ECO:0007669"/>
    <property type="project" value="InterPro"/>
</dbReference>
<dbReference type="InterPro" id="IPR050921">
    <property type="entry name" value="T4SS_GSP_E_ATPase"/>
</dbReference>
<dbReference type="KEGG" id="tgr:Tgr7_0460"/>
<feature type="domain" description="Bacterial type II secretion system protein E" evidence="2">
    <location>
        <begin position="194"/>
        <end position="208"/>
    </location>
</feature>
<dbReference type="NCBIfam" id="TIGR01420">
    <property type="entry name" value="pilT_fam"/>
    <property type="match status" value="1"/>
</dbReference>
<proteinExistence type="inferred from homology"/>
<dbReference type="InterPro" id="IPR001482">
    <property type="entry name" value="T2SS/T4SS_dom"/>
</dbReference>
<sequence>MKRVDALLTRMVEMDGSDLHMMAGDPPRVRVYGELKPIEEAPMSAESVSDALAEILPDHSRLVFEREDGADFAYEIPGLSRFRVNMLRQINGIGAVFRGIPSRSLSLDDLGLPPVVSSLSMQRHGMVLVTGKTGSGKTTTLAAIVDDVNARRKGHIITIEDPIEFIHERKRSLISQRQVGLHTPSFSSALRSALREDPDVILVGEMRDLETISLAVTAAETGILVLGTLHTSGAASTVDRIINTFPAQKQAQIRTMLSTSLRGVISQQLARRADGKGRVAAIEILVNTPAVSNLIREGRTEQLESTMQSGALVGMQTMDSALRRLLDAGTITGREAYEKAISKAEFETVRHEGVKR</sequence>
<comment type="similarity">
    <text evidence="1">Belongs to the GSP E family.</text>
</comment>
<dbReference type="Gene3D" id="3.40.50.300">
    <property type="entry name" value="P-loop containing nucleotide triphosphate hydrolases"/>
    <property type="match status" value="1"/>
</dbReference>